<dbReference type="InterPro" id="IPR038185">
    <property type="entry name" value="MyTH4_dom_sf"/>
</dbReference>
<feature type="region of interest" description="Disordered" evidence="1">
    <location>
        <begin position="1"/>
        <end position="104"/>
    </location>
</feature>
<reference evidence="5 6" key="1">
    <citation type="journal article" date="2016" name="Mol. Biol. Evol.">
        <title>Comparative Genomics of Early-Diverging Mushroom-Forming Fungi Provides Insights into the Origins of Lignocellulose Decay Capabilities.</title>
        <authorList>
            <person name="Nagy L.G."/>
            <person name="Riley R."/>
            <person name="Tritt A."/>
            <person name="Adam C."/>
            <person name="Daum C."/>
            <person name="Floudas D."/>
            <person name="Sun H."/>
            <person name="Yadav J.S."/>
            <person name="Pangilinan J."/>
            <person name="Larsson K.H."/>
            <person name="Matsuura K."/>
            <person name="Barry K."/>
            <person name="Labutti K."/>
            <person name="Kuo R."/>
            <person name="Ohm R.A."/>
            <person name="Bhattacharya S.S."/>
            <person name="Shirouzu T."/>
            <person name="Yoshinaga Y."/>
            <person name="Martin F.M."/>
            <person name="Grigoriev I.V."/>
            <person name="Hibbett D.S."/>
        </authorList>
    </citation>
    <scope>NUCLEOTIDE SEQUENCE [LARGE SCALE GENOMIC DNA]</scope>
    <source>
        <strain evidence="5 6">CBS 109695</strain>
    </source>
</reference>
<feature type="compositionally biased region" description="Polar residues" evidence="1">
    <location>
        <begin position="267"/>
        <end position="281"/>
    </location>
</feature>
<dbReference type="Gene3D" id="2.20.70.10">
    <property type="match status" value="1"/>
</dbReference>
<feature type="region of interest" description="Disordered" evidence="1">
    <location>
        <begin position="222"/>
        <end position="505"/>
    </location>
</feature>
<feature type="domain" description="Rho-GAP" evidence="3">
    <location>
        <begin position="832"/>
        <end position="1021"/>
    </location>
</feature>
<feature type="domain" description="MyTH4" evidence="4">
    <location>
        <begin position="645"/>
        <end position="821"/>
    </location>
</feature>
<evidence type="ECO:0008006" key="7">
    <source>
        <dbReference type="Google" id="ProtNLM"/>
    </source>
</evidence>
<feature type="compositionally biased region" description="Gly residues" evidence="1">
    <location>
        <begin position="685"/>
        <end position="698"/>
    </location>
</feature>
<feature type="compositionally biased region" description="Low complexity" evidence="1">
    <location>
        <begin position="328"/>
        <end position="346"/>
    </location>
</feature>
<feature type="compositionally biased region" description="Basic and acidic residues" evidence="1">
    <location>
        <begin position="29"/>
        <end position="47"/>
    </location>
</feature>
<dbReference type="Pfam" id="PF00784">
    <property type="entry name" value="MyTH4"/>
    <property type="match status" value="1"/>
</dbReference>
<dbReference type="InterPro" id="IPR000198">
    <property type="entry name" value="RhoGAP_dom"/>
</dbReference>
<evidence type="ECO:0000259" key="3">
    <source>
        <dbReference type="PROSITE" id="PS50238"/>
    </source>
</evidence>
<evidence type="ECO:0000259" key="2">
    <source>
        <dbReference type="PROSITE" id="PS50020"/>
    </source>
</evidence>
<feature type="compositionally biased region" description="Low complexity" evidence="1">
    <location>
        <begin position="48"/>
        <end position="61"/>
    </location>
</feature>
<feature type="compositionally biased region" description="Basic and acidic residues" evidence="1">
    <location>
        <begin position="222"/>
        <end position="231"/>
    </location>
</feature>
<feature type="compositionally biased region" description="Polar residues" evidence="1">
    <location>
        <begin position="558"/>
        <end position="570"/>
    </location>
</feature>
<feature type="compositionally biased region" description="Low complexity" evidence="1">
    <location>
        <begin position="311"/>
        <end position="321"/>
    </location>
</feature>
<feature type="compositionally biased region" description="Polar residues" evidence="1">
    <location>
        <begin position="370"/>
        <end position="379"/>
    </location>
</feature>
<feature type="compositionally biased region" description="Low complexity" evidence="1">
    <location>
        <begin position="575"/>
        <end position="588"/>
    </location>
</feature>
<feature type="compositionally biased region" description="Polar residues" evidence="1">
    <location>
        <begin position="393"/>
        <end position="413"/>
    </location>
</feature>
<protein>
    <recommendedName>
        <fullName evidence="7">RhoGAP-domain-containing protein</fullName>
    </recommendedName>
</protein>
<dbReference type="GO" id="GO:0005096">
    <property type="term" value="F:GTPase activator activity"/>
    <property type="evidence" value="ECO:0007669"/>
    <property type="project" value="TreeGrafter"/>
</dbReference>
<dbReference type="InterPro" id="IPR001202">
    <property type="entry name" value="WW_dom"/>
</dbReference>
<dbReference type="Gene3D" id="1.25.40.530">
    <property type="entry name" value="MyTH4 domain"/>
    <property type="match status" value="1"/>
</dbReference>
<dbReference type="InterPro" id="IPR008936">
    <property type="entry name" value="Rho_GTPase_activation_prot"/>
</dbReference>
<evidence type="ECO:0000313" key="5">
    <source>
        <dbReference type="EMBL" id="KZP08455.1"/>
    </source>
</evidence>
<feature type="compositionally biased region" description="Pro residues" evidence="1">
    <location>
        <begin position="461"/>
        <end position="473"/>
    </location>
</feature>
<dbReference type="STRING" id="436010.A0A165XE44"/>
<feature type="compositionally biased region" description="Low complexity" evidence="1">
    <location>
        <begin position="282"/>
        <end position="293"/>
    </location>
</feature>
<dbReference type="SUPFAM" id="SSF48350">
    <property type="entry name" value="GTPase activation domain, GAP"/>
    <property type="match status" value="1"/>
</dbReference>
<dbReference type="AlphaFoldDB" id="A0A165XE44"/>
<dbReference type="Gene3D" id="1.10.555.10">
    <property type="entry name" value="Rho GTPase activation protein"/>
    <property type="match status" value="1"/>
</dbReference>
<dbReference type="EMBL" id="KV417721">
    <property type="protein sequence ID" value="KZP08455.1"/>
    <property type="molecule type" value="Genomic_DNA"/>
</dbReference>
<dbReference type="SMART" id="SM00324">
    <property type="entry name" value="RhoGAP"/>
    <property type="match status" value="1"/>
</dbReference>
<evidence type="ECO:0000259" key="4">
    <source>
        <dbReference type="PROSITE" id="PS51016"/>
    </source>
</evidence>
<dbReference type="GO" id="GO:0005737">
    <property type="term" value="C:cytoplasm"/>
    <property type="evidence" value="ECO:0007669"/>
    <property type="project" value="TreeGrafter"/>
</dbReference>
<keyword evidence="6" id="KW-1185">Reference proteome</keyword>
<name>A0A165XE44_9AGAM</name>
<gene>
    <name evidence="5" type="ORF">FIBSPDRAFT_939002</name>
</gene>
<feature type="compositionally biased region" description="Polar residues" evidence="1">
    <location>
        <begin position="445"/>
        <end position="456"/>
    </location>
</feature>
<dbReference type="SMART" id="SM00139">
    <property type="entry name" value="MyTH4"/>
    <property type="match status" value="1"/>
</dbReference>
<dbReference type="PROSITE" id="PS50020">
    <property type="entry name" value="WW_DOMAIN_2"/>
    <property type="match status" value="1"/>
</dbReference>
<sequence>MAVASVGSLSPDQSSAPSIARSSATFGPRRGEYAPRRRSSSSDRGKAVDAATAANTKTNTTRSGSGAAQPAVPEVSVNGAPLRTPRPPKSSNVPGPGEAADEGGWGSNFWVTLLDPQTGTSFFACPATGQVSWDAPVGNFVLPANEEGEWWELSDESRGGLPYYYQTKSAETVWERPEGFVIPLGIIQNTSLGRRLSKTAFHRNSIIASDNRISVVYEVPEKEKGKEKENHTSIYAQSARRSRSYDRPPPTAYSSTTTLQPAPVRRSSYTDQVNQNVARNTSSASSAPSSSRSGHGHGHAPPIHLPPIPGSPYATDAGSDPASPPDSPTSQQSGSSSSGKGSKGKANGNRSRESLQKTATTPPRSRAKTSRSPPQQSLSAAMEMFAQADASASPESMGTRRSISEGPSPSSQMGFVPDMPRLNLNLSGAAGNGRTGARHTPSPITPTRSNSNNSNGRDPFSRPPPSPSRPVPAVPGSTNGSINGNGSIRAGRSVSGKEISGPVVNPEAAYSMSPVQNRAQGQPIPVEVRAKPKPAPARGGSVTLASGYVPPPSPHFWRNTQRKLSLSTRFSSKRAPSASVPLPSSPLARGPDPDASRTTYPLLPDDLASDIQQFSESQYARTYFSTHRTGFIFRRTVPVEQMMTWQKGPLNSPLLTLNRPLKVDAVKIFRVIQRIMGDREREEGSGGGGRPGRGGPNGVAGTPSSSGNAWLLEEERWLLGEGLSHGELRDEIYCQLMKQLTSNPSQDSVFKGWQMLCVLLVTFPASKNFETYLRGFIQQHTTHPEGRVDVMAKHCLKRLEAITTKGPRGKPPSIAEIETASDAAFNPSTFGESLDAIIRLQERNYPHQKVPIILPFLADGMLALGGTKSEGIFRVPGDGDSISELKLRIDRGYYTLDDIDDPNILASLMKLWLRELCDPLVPEEMYNDCITNSKDPATCIQMVQRLPTINRRVVLFVISFLQLFLKDEIQAVTKMTPANLSLVMAPNLLRCNSDSMSIVFTNAQYEQIFVYNLLLHLKCNEIDPDYTPTHGLQNSNIGTARPRASSNRIRR</sequence>
<dbReference type="PANTHER" id="PTHR45876:SF8">
    <property type="entry name" value="FI04035P"/>
    <property type="match status" value="1"/>
</dbReference>
<evidence type="ECO:0000256" key="1">
    <source>
        <dbReference type="SAM" id="MobiDB-lite"/>
    </source>
</evidence>
<feature type="region of interest" description="Disordered" evidence="1">
    <location>
        <begin position="679"/>
        <end position="705"/>
    </location>
</feature>
<feature type="compositionally biased region" description="Low complexity" evidence="1">
    <location>
        <begin position="474"/>
        <end position="488"/>
    </location>
</feature>
<dbReference type="Proteomes" id="UP000076532">
    <property type="component" value="Unassembled WGS sequence"/>
</dbReference>
<dbReference type="Pfam" id="PF00620">
    <property type="entry name" value="RhoGAP"/>
    <property type="match status" value="1"/>
</dbReference>
<organism evidence="5 6">
    <name type="scientific">Athelia psychrophila</name>
    <dbReference type="NCBI Taxonomy" id="1759441"/>
    <lineage>
        <taxon>Eukaryota</taxon>
        <taxon>Fungi</taxon>
        <taxon>Dikarya</taxon>
        <taxon>Basidiomycota</taxon>
        <taxon>Agaricomycotina</taxon>
        <taxon>Agaricomycetes</taxon>
        <taxon>Agaricomycetidae</taxon>
        <taxon>Atheliales</taxon>
        <taxon>Atheliaceae</taxon>
        <taxon>Athelia</taxon>
    </lineage>
</organism>
<proteinExistence type="predicted"/>
<dbReference type="PROSITE" id="PS51016">
    <property type="entry name" value="MYTH4"/>
    <property type="match status" value="1"/>
</dbReference>
<dbReference type="OrthoDB" id="437889at2759"/>
<evidence type="ECO:0000313" key="6">
    <source>
        <dbReference type="Proteomes" id="UP000076532"/>
    </source>
</evidence>
<dbReference type="InterPro" id="IPR000857">
    <property type="entry name" value="MyTH4_dom"/>
</dbReference>
<dbReference type="GO" id="GO:0007165">
    <property type="term" value="P:signal transduction"/>
    <property type="evidence" value="ECO:0007669"/>
    <property type="project" value="InterPro"/>
</dbReference>
<accession>A0A165XE44</accession>
<feature type="region of interest" description="Disordered" evidence="1">
    <location>
        <begin position="530"/>
        <end position="599"/>
    </location>
</feature>
<dbReference type="GO" id="GO:0005856">
    <property type="term" value="C:cytoskeleton"/>
    <property type="evidence" value="ECO:0007669"/>
    <property type="project" value="InterPro"/>
</dbReference>
<dbReference type="PANTHER" id="PTHR45876">
    <property type="entry name" value="FI04035P"/>
    <property type="match status" value="1"/>
</dbReference>
<dbReference type="FunFam" id="1.10.555.10:FF:000045">
    <property type="entry name" value="RhoGAP domain containing protein"/>
    <property type="match status" value="1"/>
</dbReference>
<dbReference type="PROSITE" id="PS50238">
    <property type="entry name" value="RHOGAP"/>
    <property type="match status" value="1"/>
</dbReference>
<feature type="region of interest" description="Disordered" evidence="1">
    <location>
        <begin position="1030"/>
        <end position="1051"/>
    </location>
</feature>
<feature type="domain" description="WW" evidence="2">
    <location>
        <begin position="151"/>
        <end position="179"/>
    </location>
</feature>
<feature type="compositionally biased region" description="Polar residues" evidence="1">
    <location>
        <begin position="7"/>
        <end position="25"/>
    </location>
</feature>